<keyword evidence="3" id="KW-1185">Reference proteome</keyword>
<evidence type="ECO:0000313" key="2">
    <source>
        <dbReference type="EMBL" id="GAX18082.1"/>
    </source>
</evidence>
<feature type="compositionally biased region" description="Basic and acidic residues" evidence="1">
    <location>
        <begin position="83"/>
        <end position="106"/>
    </location>
</feature>
<dbReference type="Proteomes" id="UP000198406">
    <property type="component" value="Unassembled WGS sequence"/>
</dbReference>
<feature type="compositionally biased region" description="Basic and acidic residues" evidence="1">
    <location>
        <begin position="23"/>
        <end position="35"/>
    </location>
</feature>
<feature type="region of interest" description="Disordered" evidence="1">
    <location>
        <begin position="83"/>
        <end position="116"/>
    </location>
</feature>
<sequence length="159" mass="17985">MKFNSHQDKPLKDNKSPVSILVHENKHIPDKHTSDDSGLGRCEFMEPTVFVTPVLSSQRVQATKRQDLVSVDELVKDLGKLLIGNEDHQKSKDHHDKESPSKDKNGHVSQSKTPSPHIIRLLNETPEAFNEDLGRCVQSMIDDKTFQVTQVTRSLRLKA</sequence>
<feature type="region of interest" description="Disordered" evidence="1">
    <location>
        <begin position="1"/>
        <end position="40"/>
    </location>
</feature>
<proteinExistence type="predicted"/>
<comment type="caution">
    <text evidence="2">The sequence shown here is derived from an EMBL/GenBank/DDBJ whole genome shotgun (WGS) entry which is preliminary data.</text>
</comment>
<evidence type="ECO:0000256" key="1">
    <source>
        <dbReference type="SAM" id="MobiDB-lite"/>
    </source>
</evidence>
<protein>
    <submittedName>
        <fullName evidence="2">Uncharacterized protein</fullName>
    </submittedName>
</protein>
<evidence type="ECO:0000313" key="3">
    <source>
        <dbReference type="Proteomes" id="UP000198406"/>
    </source>
</evidence>
<feature type="compositionally biased region" description="Basic and acidic residues" evidence="1">
    <location>
        <begin position="1"/>
        <end position="15"/>
    </location>
</feature>
<name>A0A1Z5JW80_FISSO</name>
<reference evidence="2 3" key="1">
    <citation type="journal article" date="2015" name="Plant Cell">
        <title>Oil accumulation by the oleaginous diatom Fistulifera solaris as revealed by the genome and transcriptome.</title>
        <authorList>
            <person name="Tanaka T."/>
            <person name="Maeda Y."/>
            <person name="Veluchamy A."/>
            <person name="Tanaka M."/>
            <person name="Abida H."/>
            <person name="Marechal E."/>
            <person name="Bowler C."/>
            <person name="Muto M."/>
            <person name="Sunaga Y."/>
            <person name="Tanaka M."/>
            <person name="Yoshino T."/>
            <person name="Taniguchi T."/>
            <person name="Fukuda Y."/>
            <person name="Nemoto M."/>
            <person name="Matsumoto M."/>
            <person name="Wong P.S."/>
            <person name="Aburatani S."/>
            <person name="Fujibuchi W."/>
        </authorList>
    </citation>
    <scope>NUCLEOTIDE SEQUENCE [LARGE SCALE GENOMIC DNA]</scope>
    <source>
        <strain evidence="2 3">JPCC DA0580</strain>
    </source>
</reference>
<gene>
    <name evidence="2" type="ORF">FisN_25Hu057</name>
</gene>
<accession>A0A1Z5JW80</accession>
<dbReference type="InParanoid" id="A0A1Z5JW80"/>
<dbReference type="EMBL" id="BDSP01000124">
    <property type="protein sequence ID" value="GAX18082.1"/>
    <property type="molecule type" value="Genomic_DNA"/>
</dbReference>
<organism evidence="2 3">
    <name type="scientific">Fistulifera solaris</name>
    <name type="common">Oleaginous diatom</name>
    <dbReference type="NCBI Taxonomy" id="1519565"/>
    <lineage>
        <taxon>Eukaryota</taxon>
        <taxon>Sar</taxon>
        <taxon>Stramenopiles</taxon>
        <taxon>Ochrophyta</taxon>
        <taxon>Bacillariophyta</taxon>
        <taxon>Bacillariophyceae</taxon>
        <taxon>Bacillariophycidae</taxon>
        <taxon>Naviculales</taxon>
        <taxon>Naviculaceae</taxon>
        <taxon>Fistulifera</taxon>
    </lineage>
</organism>
<dbReference type="AlphaFoldDB" id="A0A1Z5JW80"/>